<dbReference type="InterPro" id="IPR003124">
    <property type="entry name" value="WH2_dom"/>
</dbReference>
<dbReference type="OrthoDB" id="8882621at2759"/>
<feature type="compositionally biased region" description="Basic and acidic residues" evidence="1">
    <location>
        <begin position="148"/>
        <end position="158"/>
    </location>
</feature>
<dbReference type="PROSITE" id="PS51082">
    <property type="entry name" value="WH2"/>
    <property type="match status" value="1"/>
</dbReference>
<feature type="domain" description="WH2" evidence="2">
    <location>
        <begin position="1243"/>
        <end position="1263"/>
    </location>
</feature>
<feature type="compositionally biased region" description="Polar residues" evidence="1">
    <location>
        <begin position="555"/>
        <end position="570"/>
    </location>
</feature>
<dbReference type="AlphaFoldDB" id="A0A026X2B5"/>
<feature type="compositionally biased region" description="Low complexity" evidence="1">
    <location>
        <begin position="226"/>
        <end position="240"/>
    </location>
</feature>
<dbReference type="Proteomes" id="UP000053097">
    <property type="component" value="Unassembled WGS sequence"/>
</dbReference>
<protein>
    <recommendedName>
        <fullName evidence="2">WH2 domain-containing protein</fullName>
    </recommendedName>
</protein>
<feature type="compositionally biased region" description="Polar residues" evidence="1">
    <location>
        <begin position="307"/>
        <end position="316"/>
    </location>
</feature>
<sequence>MNLGEILDEVCREKNLDRSKYELRHPGNLEEILDLSLSLQDYHLQEVTLYAKQTRNLGPTLSTQDIMALQRQEERRRQQTKQSVFGFMFKKSKENSLSTDSLGGRSVSPARSDETARSASPLQPPTRPQRKRRPAPKPPSDASTLRDVVGDSSKDKMMINHSRNSSDSSGYHEASVLSDNPDSAARLPETLPRRSKAPGTSDNPRKLAQTSQSSKSLGNLAATSETLSRGISSTSLSSTGLRKKRAAPPPPAPRPLSSAISTQALERIVDSEESLTSDMDPSKPPSDIGVPLKASSDIDCPKANSDIGVSTQSTRQLDYKSNPEVATCESDGNVQQNGTAETSVAAYSSSDSVNSKLAKANVEVPAPITTAPRVKQARVAAKRAANQDVPSETDILLQKVSDTLSSVLPAASSPVPEPLSSSKTNHATATVQTNVADVPDSSAAKLETVGTKNDSSEMHRSCIDFPVENTLSASTPNMTATGSQQDTSDYVSAMEDLSISDWEYQLPAPPSAFRDSHSPIFNDYDTITLGSVDAFKEQLIDPVSEPVDDGKNIESAKNPSNDSEASNPKSSNRKVLDLESEAEIDIKRTANKPVAKQPSVVSHKSETNPDLRKEIISELENKIETGTLAQTISKDFDRRNMDNLSTPNVAPVDNTLSNFTITTYTKQKSVDIFEEAEEAAARNSEERFIKTFATLSRNNGGASNYDKQSVTKNAYLSNGMMPYDKKVATSKLEELSDVCKTEPKIRDQDEPSHKRQSFTAANEKINIQRSKSYISMSSNARYQTEVQGIGERKYEVQVEPEAAGMKKATSITGLNVDVLAGNGKFSQWRDNILKQQEEPTKEKQLQSLQVLKSILPQLKNAQQAEENVSKEYNSTVLIEKTRYEAGSNEHSTTMNVVSTCESRDSEPECKKLPREERRYTYTGPPAISLGSWSERPSVNVQIKIDTDYKLGASNASSNKTVVSINGARDEKNPANYASNISKNNFANKSPDKLVRKLITHTTASGFKVPISNRVNFNPTKSEDKPVVMGVELKKVFVETSKETSKSDENEIDTTPVNFRELTKTFGQHVNLKPKPKRTNINRHSADISSYYYDTPDETRAIMNVKQNGHAKFPKASDQNEISFKVQPLMHDTRQNSRTKRFTSVVGLNGTNQNVGLQNEASLRNNVSNAIKINPPMPIVKGFKIPSADPKMNNNQMNHNGLSTVDSSNKGVQPPKPPTMPVITGVTLKSTNVRPKSMPVQLDPRDMLLESIRNFGGREKLKSTAERY</sequence>
<dbReference type="GO" id="GO:0003779">
    <property type="term" value="F:actin binding"/>
    <property type="evidence" value="ECO:0007669"/>
    <property type="project" value="InterPro"/>
</dbReference>
<evidence type="ECO:0000256" key="1">
    <source>
        <dbReference type="SAM" id="MobiDB-lite"/>
    </source>
</evidence>
<evidence type="ECO:0000313" key="3">
    <source>
        <dbReference type="EMBL" id="EZA62460.1"/>
    </source>
</evidence>
<evidence type="ECO:0000259" key="2">
    <source>
        <dbReference type="PROSITE" id="PS51082"/>
    </source>
</evidence>
<name>A0A026X2B5_OOCBI</name>
<dbReference type="STRING" id="2015173.A0A026X2B5"/>
<feature type="region of interest" description="Disordered" evidence="1">
    <location>
        <begin position="543"/>
        <end position="608"/>
    </location>
</feature>
<organism evidence="3 4">
    <name type="scientific">Ooceraea biroi</name>
    <name type="common">Clonal raider ant</name>
    <name type="synonym">Cerapachys biroi</name>
    <dbReference type="NCBI Taxonomy" id="2015173"/>
    <lineage>
        <taxon>Eukaryota</taxon>
        <taxon>Metazoa</taxon>
        <taxon>Ecdysozoa</taxon>
        <taxon>Arthropoda</taxon>
        <taxon>Hexapoda</taxon>
        <taxon>Insecta</taxon>
        <taxon>Pterygota</taxon>
        <taxon>Neoptera</taxon>
        <taxon>Endopterygota</taxon>
        <taxon>Hymenoptera</taxon>
        <taxon>Apocrita</taxon>
        <taxon>Aculeata</taxon>
        <taxon>Formicoidea</taxon>
        <taxon>Formicidae</taxon>
        <taxon>Dorylinae</taxon>
        <taxon>Ooceraea</taxon>
    </lineage>
</organism>
<keyword evidence="4" id="KW-1185">Reference proteome</keyword>
<gene>
    <name evidence="3" type="ORF">X777_10090</name>
</gene>
<proteinExistence type="predicted"/>
<dbReference type="EMBL" id="KK107020">
    <property type="protein sequence ID" value="EZA62460.1"/>
    <property type="molecule type" value="Genomic_DNA"/>
</dbReference>
<feature type="region of interest" description="Disordered" evidence="1">
    <location>
        <begin position="95"/>
        <end position="321"/>
    </location>
</feature>
<dbReference type="Gene3D" id="3.10.20.90">
    <property type="entry name" value="Phosphatidylinositol 3-kinase Catalytic Subunit, Chain A, domain 1"/>
    <property type="match status" value="1"/>
</dbReference>
<accession>A0A026X2B5</accession>
<dbReference type="OMA" id="ISFATWN"/>
<reference evidence="3 4" key="1">
    <citation type="journal article" date="2014" name="Curr. Biol.">
        <title>The genome of the clonal raider ant Cerapachys biroi.</title>
        <authorList>
            <person name="Oxley P.R."/>
            <person name="Ji L."/>
            <person name="Fetter-Pruneda I."/>
            <person name="McKenzie S.K."/>
            <person name="Li C."/>
            <person name="Hu H."/>
            <person name="Zhang G."/>
            <person name="Kronauer D.J."/>
        </authorList>
    </citation>
    <scope>NUCLEOTIDE SEQUENCE [LARGE SCALE GENOMIC DNA]</scope>
</reference>
<feature type="compositionally biased region" description="Polar residues" evidence="1">
    <location>
        <begin position="198"/>
        <end position="225"/>
    </location>
</feature>
<evidence type="ECO:0000313" key="4">
    <source>
        <dbReference type="Proteomes" id="UP000053097"/>
    </source>
</evidence>